<dbReference type="Gene3D" id="3.40.50.620">
    <property type="entry name" value="HUPs"/>
    <property type="match status" value="1"/>
</dbReference>
<dbReference type="RefSeq" id="WP_188229217.1">
    <property type="nucleotide sequence ID" value="NZ_JACVXB010000001.1"/>
</dbReference>
<feature type="domain" description="UspA" evidence="1">
    <location>
        <begin position="7"/>
        <end position="143"/>
    </location>
</feature>
<dbReference type="EMBL" id="JACVXB010000001">
    <property type="protein sequence ID" value="MBD0831458.1"/>
    <property type="molecule type" value="Genomic_DNA"/>
</dbReference>
<evidence type="ECO:0000313" key="3">
    <source>
        <dbReference type="Proteomes" id="UP000600588"/>
    </source>
</evidence>
<dbReference type="InterPro" id="IPR014729">
    <property type="entry name" value="Rossmann-like_a/b/a_fold"/>
</dbReference>
<dbReference type="AlphaFoldDB" id="A0A8J6PZ04"/>
<dbReference type="Proteomes" id="UP000600588">
    <property type="component" value="Unassembled WGS sequence"/>
</dbReference>
<evidence type="ECO:0000313" key="2">
    <source>
        <dbReference type="EMBL" id="MBD0831458.1"/>
    </source>
</evidence>
<name>A0A8J6PZ04_9FLAO</name>
<accession>A0A8J6PZ04</accession>
<reference evidence="2 3" key="1">
    <citation type="submission" date="2020-09" db="EMBL/GenBank/DDBJ databases">
        <title>TT11 complete genome.</title>
        <authorList>
            <person name="Wu Z."/>
        </authorList>
    </citation>
    <scope>NUCLEOTIDE SEQUENCE [LARGE SCALE GENOMIC DNA]</scope>
    <source>
        <strain evidence="2 3">TT11</strain>
    </source>
</reference>
<comment type="caution">
    <text evidence="2">The sequence shown here is derived from an EMBL/GenBank/DDBJ whole genome shotgun (WGS) entry which is preliminary data.</text>
</comment>
<sequence length="263" mass="29685">MERSKPKILVLSELNDSVNTTLKSAISLANMTQGSLSLFCVKKPTDVVTKENQLSAIREINKEYTTANNTIKKLLKTLTETFHIPIDFSFSVGALKQEIKNYLKAHNPDIIVIGKRKSKLLNLTGDKVTEFILKQHQGPILVVDTQTPMLPNEPIILGFFNRNEDRKRNLTELVLQNHSEKPIKSFKIVNKFDKLSESVNSDVVEFIFEQSDDSLNTLSNYLLKSNVTLLMINRNENNVNGKSASHQDISELANKLNVSLFIS</sequence>
<proteinExistence type="predicted"/>
<protein>
    <submittedName>
        <fullName evidence="2">Universal stress protein</fullName>
    </submittedName>
</protein>
<keyword evidence="3" id="KW-1185">Reference proteome</keyword>
<dbReference type="InterPro" id="IPR006016">
    <property type="entry name" value="UspA"/>
</dbReference>
<dbReference type="Pfam" id="PF00582">
    <property type="entry name" value="Usp"/>
    <property type="match status" value="1"/>
</dbReference>
<organism evidence="2 3">
    <name type="scientific">Aestuariibaculum sediminum</name>
    <dbReference type="NCBI Taxonomy" id="2770637"/>
    <lineage>
        <taxon>Bacteria</taxon>
        <taxon>Pseudomonadati</taxon>
        <taxon>Bacteroidota</taxon>
        <taxon>Flavobacteriia</taxon>
        <taxon>Flavobacteriales</taxon>
        <taxon>Flavobacteriaceae</taxon>
    </lineage>
</organism>
<gene>
    <name evidence="2" type="ORF">ICJ83_04865</name>
</gene>
<dbReference type="SUPFAM" id="SSF52402">
    <property type="entry name" value="Adenine nucleotide alpha hydrolases-like"/>
    <property type="match status" value="1"/>
</dbReference>
<dbReference type="CDD" id="cd00293">
    <property type="entry name" value="USP-like"/>
    <property type="match status" value="1"/>
</dbReference>
<evidence type="ECO:0000259" key="1">
    <source>
        <dbReference type="Pfam" id="PF00582"/>
    </source>
</evidence>